<evidence type="ECO:0000256" key="1">
    <source>
        <dbReference type="SAM" id="MobiDB-lite"/>
    </source>
</evidence>
<dbReference type="Pfam" id="PF00078">
    <property type="entry name" value="RVT_1"/>
    <property type="match status" value="1"/>
</dbReference>
<name>A0A2N9F3B7_FAGSY</name>
<dbReference type="InterPro" id="IPR043128">
    <property type="entry name" value="Rev_trsase/Diguanyl_cyclase"/>
</dbReference>
<dbReference type="AlphaFoldDB" id="A0A2N9F3B7"/>
<feature type="region of interest" description="Disordered" evidence="1">
    <location>
        <begin position="21"/>
        <end position="42"/>
    </location>
</feature>
<dbReference type="InterPro" id="IPR000477">
    <property type="entry name" value="RT_dom"/>
</dbReference>
<feature type="domain" description="Reverse transcriptase" evidence="2">
    <location>
        <begin position="589"/>
        <end position="704"/>
    </location>
</feature>
<sequence length="704" mass="80121">MSELVIKGYLKEFAERITKIEETQKKNSRTQDDEQRKEEEKAKAAFEHNKEFETFTASFKAKMELMQKALEKTQRVNDYLATMGGITKEEPSQLPPKFSILEADKFVEVGDPKQHLRQYLNFVKIKGLNEEQVLRAFSLSLAKSTSNWYYTLNVGQTKNLGVLRAKALKMMNRPKEKDQVNMVMKGFLPVYHNRMFASPIMDFKQLCNSGMRIEDAIDNGQLDKREGRISVTPKKIFECSSKAPNIQANINKIGLLAIDDEAWDELEGEGEARNTSWYLEDITEIEEAHHLTRGGRHFKPAYLEEDYPGDAILEALAGKEVPMDTTPEQVLSIMGMTTNESSIIFTTKDLPPEGRDHNRALYVPINCIGSKVLKVLVDNGSSINVCPMRTATKIRLTKGQLAPSSLTVRAYDERIVPSTAHQKLKLPWKGEVLTILGMGLGKFNQGIKKLPEVYNQSAKCMYGLGYKEEMGEMPKNKYTLNGNFVKPGEDFPYCEFPEPRGGKPGFKVFFKTQLTLEDKTSVKDKAPVEDEANEDWMEQMDLEAKKMFVQEGDVFHIEEELKEDPAAMIMPSDGISSIWSFENNFLNSVPKKDRNVKMCVDFRDLNRACPKEDFLLPHINVLVDNTIGSALMSFMDGFSGYNQILMALEDMTKTTFVTEWGIYCYTVMPFGLKNASATYQRMARALLHDMMHKEVEVYVDDMIV</sequence>
<dbReference type="Gene3D" id="3.10.10.10">
    <property type="entry name" value="HIV Type 1 Reverse Transcriptase, subunit A, domain 1"/>
    <property type="match status" value="1"/>
</dbReference>
<dbReference type="Gene3D" id="3.30.70.270">
    <property type="match status" value="1"/>
</dbReference>
<dbReference type="EMBL" id="OIVN01000505">
    <property type="protein sequence ID" value="SPC81294.1"/>
    <property type="molecule type" value="Genomic_DNA"/>
</dbReference>
<gene>
    <name evidence="3" type="ORF">FSB_LOCUS9176</name>
</gene>
<protein>
    <recommendedName>
        <fullName evidence="2">Reverse transcriptase domain-containing protein</fullName>
    </recommendedName>
</protein>
<organism evidence="3">
    <name type="scientific">Fagus sylvatica</name>
    <name type="common">Beechnut</name>
    <dbReference type="NCBI Taxonomy" id="28930"/>
    <lineage>
        <taxon>Eukaryota</taxon>
        <taxon>Viridiplantae</taxon>
        <taxon>Streptophyta</taxon>
        <taxon>Embryophyta</taxon>
        <taxon>Tracheophyta</taxon>
        <taxon>Spermatophyta</taxon>
        <taxon>Magnoliopsida</taxon>
        <taxon>eudicotyledons</taxon>
        <taxon>Gunneridae</taxon>
        <taxon>Pentapetalae</taxon>
        <taxon>rosids</taxon>
        <taxon>fabids</taxon>
        <taxon>Fagales</taxon>
        <taxon>Fagaceae</taxon>
        <taxon>Fagus</taxon>
    </lineage>
</organism>
<dbReference type="CDD" id="cd01647">
    <property type="entry name" value="RT_LTR"/>
    <property type="match status" value="1"/>
</dbReference>
<accession>A0A2N9F3B7</accession>
<proteinExistence type="predicted"/>
<evidence type="ECO:0000313" key="3">
    <source>
        <dbReference type="EMBL" id="SPC81294.1"/>
    </source>
</evidence>
<reference evidence="3" key="1">
    <citation type="submission" date="2018-02" db="EMBL/GenBank/DDBJ databases">
        <authorList>
            <person name="Cohen D.B."/>
            <person name="Kent A.D."/>
        </authorList>
    </citation>
    <scope>NUCLEOTIDE SEQUENCE</scope>
</reference>
<dbReference type="InterPro" id="IPR043502">
    <property type="entry name" value="DNA/RNA_pol_sf"/>
</dbReference>
<dbReference type="InterPro" id="IPR053134">
    <property type="entry name" value="RNA-dir_DNA_polymerase"/>
</dbReference>
<evidence type="ECO:0000259" key="2">
    <source>
        <dbReference type="Pfam" id="PF00078"/>
    </source>
</evidence>
<dbReference type="CDD" id="cd00303">
    <property type="entry name" value="retropepsin_like"/>
    <property type="match status" value="1"/>
</dbReference>
<dbReference type="SUPFAM" id="SSF56672">
    <property type="entry name" value="DNA/RNA polymerases"/>
    <property type="match status" value="1"/>
</dbReference>
<dbReference type="PANTHER" id="PTHR24559">
    <property type="entry name" value="TRANSPOSON TY3-I GAG-POL POLYPROTEIN"/>
    <property type="match status" value="1"/>
</dbReference>
<dbReference type="PANTHER" id="PTHR24559:SF457">
    <property type="entry name" value="RNA-DIRECTED DNA POLYMERASE HOMOLOG"/>
    <property type="match status" value="1"/>
</dbReference>